<gene>
    <name evidence="3" type="ORF">LMG23994_04637</name>
</gene>
<feature type="signal peptide" evidence="2">
    <location>
        <begin position="1"/>
        <end position="21"/>
    </location>
</feature>
<protein>
    <recommendedName>
        <fullName evidence="5">Twin-arginine translocation pathway signal</fullName>
    </recommendedName>
</protein>
<dbReference type="CDD" id="cd07012">
    <property type="entry name" value="PBP2_Bug_TTT"/>
    <property type="match status" value="1"/>
</dbReference>
<dbReference type="InterPro" id="IPR005064">
    <property type="entry name" value="BUG"/>
</dbReference>
<dbReference type="Gene3D" id="3.40.190.150">
    <property type="entry name" value="Bordetella uptake gene, domain 1"/>
    <property type="match status" value="1"/>
</dbReference>
<reference evidence="3 4" key="1">
    <citation type="submission" date="2021-08" db="EMBL/GenBank/DDBJ databases">
        <authorList>
            <person name="Peeters C."/>
        </authorList>
    </citation>
    <scope>NUCLEOTIDE SEQUENCE [LARGE SCALE GENOMIC DNA]</scope>
    <source>
        <strain evidence="3 4">LMG 23994</strain>
    </source>
</reference>
<evidence type="ECO:0000313" key="3">
    <source>
        <dbReference type="EMBL" id="CAG9181280.1"/>
    </source>
</evidence>
<dbReference type="EMBL" id="CAJZAF010000029">
    <property type="protein sequence ID" value="CAG9181280.1"/>
    <property type="molecule type" value="Genomic_DNA"/>
</dbReference>
<sequence>MRQIPASRALVLALQSVAAAAAVTAVTAMTVAVLPSQVHAADAWPNHVIKFVVPFTAGGANDLVARAAADAVSKRLGQAVVIENRPGAGGVVGADYVAKSKPDGYTFLVGAVGTVTNSLIRTKMPYAPDDLVPVSLIAVSPSVIVAPPSLPVNNLKELIDYSKKRGGGVNFATAGSGSTPHFVEEMLKEKGAALTPVPYKSGSESITAVMGGQVAATSEASVVVLPHIKAGKLKALGATWDKRMSAAPNIPTTAEQGMPEVRIGHWAGIFAPKGTDPAILKKLNAEMTAAMQTQETRERLLPNGIEPAGGSQESFVAFIKSERERLGRIAKNAKMSAD</sequence>
<evidence type="ECO:0000256" key="1">
    <source>
        <dbReference type="ARBA" id="ARBA00006987"/>
    </source>
</evidence>
<dbReference type="PANTHER" id="PTHR42928:SF5">
    <property type="entry name" value="BLR1237 PROTEIN"/>
    <property type="match status" value="1"/>
</dbReference>
<dbReference type="Gene3D" id="3.40.190.10">
    <property type="entry name" value="Periplasmic binding protein-like II"/>
    <property type="match status" value="1"/>
</dbReference>
<dbReference type="Pfam" id="PF03401">
    <property type="entry name" value="TctC"/>
    <property type="match status" value="1"/>
</dbReference>
<dbReference type="PIRSF" id="PIRSF017082">
    <property type="entry name" value="YflP"/>
    <property type="match status" value="1"/>
</dbReference>
<dbReference type="Proteomes" id="UP000701702">
    <property type="component" value="Unassembled WGS sequence"/>
</dbReference>
<organism evidence="3 4">
    <name type="scientific">Cupriavidus pinatubonensis</name>
    <dbReference type="NCBI Taxonomy" id="248026"/>
    <lineage>
        <taxon>Bacteria</taxon>
        <taxon>Pseudomonadati</taxon>
        <taxon>Pseudomonadota</taxon>
        <taxon>Betaproteobacteria</taxon>
        <taxon>Burkholderiales</taxon>
        <taxon>Burkholderiaceae</taxon>
        <taxon>Cupriavidus</taxon>
    </lineage>
</organism>
<feature type="chain" id="PRO_5045744558" description="Twin-arginine translocation pathway signal" evidence="2">
    <location>
        <begin position="22"/>
        <end position="338"/>
    </location>
</feature>
<dbReference type="PANTHER" id="PTHR42928">
    <property type="entry name" value="TRICARBOXYLATE-BINDING PROTEIN"/>
    <property type="match status" value="1"/>
</dbReference>
<accession>A0ABN7Z5U5</accession>
<evidence type="ECO:0000256" key="2">
    <source>
        <dbReference type="SAM" id="SignalP"/>
    </source>
</evidence>
<keyword evidence="4" id="KW-1185">Reference proteome</keyword>
<dbReference type="SUPFAM" id="SSF53850">
    <property type="entry name" value="Periplasmic binding protein-like II"/>
    <property type="match status" value="1"/>
</dbReference>
<keyword evidence="2" id="KW-0732">Signal</keyword>
<comment type="similarity">
    <text evidence="1">Belongs to the UPF0065 (bug) family.</text>
</comment>
<name>A0ABN7Z5U5_9BURK</name>
<dbReference type="InterPro" id="IPR042100">
    <property type="entry name" value="Bug_dom1"/>
</dbReference>
<evidence type="ECO:0000313" key="4">
    <source>
        <dbReference type="Proteomes" id="UP000701702"/>
    </source>
</evidence>
<evidence type="ECO:0008006" key="5">
    <source>
        <dbReference type="Google" id="ProtNLM"/>
    </source>
</evidence>
<comment type="caution">
    <text evidence="3">The sequence shown here is derived from an EMBL/GenBank/DDBJ whole genome shotgun (WGS) entry which is preliminary data.</text>
</comment>
<proteinExistence type="inferred from homology"/>